<proteinExistence type="predicted"/>
<organism evidence="1 2">
    <name type="scientific">Sphingobacterium paramultivorum</name>
    <dbReference type="NCBI Taxonomy" id="2886510"/>
    <lineage>
        <taxon>Bacteria</taxon>
        <taxon>Pseudomonadati</taxon>
        <taxon>Bacteroidota</taxon>
        <taxon>Sphingobacteriia</taxon>
        <taxon>Sphingobacteriales</taxon>
        <taxon>Sphingobacteriaceae</taxon>
        <taxon>Sphingobacterium</taxon>
    </lineage>
</organism>
<protein>
    <submittedName>
        <fullName evidence="1">Uncharacterized protein</fullName>
    </submittedName>
</protein>
<gene>
    <name evidence="1" type="ORF">HS960_01200</name>
</gene>
<evidence type="ECO:0000313" key="2">
    <source>
        <dbReference type="Proteomes" id="UP000515450"/>
    </source>
</evidence>
<accession>A0A7G5DX86</accession>
<dbReference type="EMBL" id="CP058555">
    <property type="protein sequence ID" value="QMV66361.1"/>
    <property type="molecule type" value="Genomic_DNA"/>
</dbReference>
<dbReference type="Proteomes" id="UP000515450">
    <property type="component" value="Chromosome"/>
</dbReference>
<dbReference type="RefSeq" id="WP_182331060.1">
    <property type="nucleotide sequence ID" value="NZ_CP058555.1"/>
</dbReference>
<sequence length="290" mass="34515">MKFNNNKKLGTKITQAILQDTYEAVPQLMTLLAPEGWRESSFHQELMVCRYEFYHEFLHVDDYPSTEIDCRRSETDQEISSESALSFDEYLYLTFPPLGNDHLELFYILSSILIEITFTSALYRDHEFDAYYFDEVQCEGIMIQLAYVNNQVGKEWANIAFTAFPPPYLDEMDVHHCLELLFTILKKHGFKLDYWHGELLYIVELQDMYWAILYGDLDYEEKNSRRQQIKSDISEILQRYDSTYIDPLNLSSIVDLLNRRWVCPFVLAYLHVYHEFPKGYPYLLSDYEGY</sequence>
<dbReference type="AlphaFoldDB" id="A0A7G5DX86"/>
<keyword evidence="2" id="KW-1185">Reference proteome</keyword>
<reference evidence="1 2" key="1">
    <citation type="journal article" date="2020" name="G3 (Bethesda)">
        <title>CeMbio - The Caenorhabditis elegans Microbiome Resource.</title>
        <authorList>
            <person name="Dirksen P."/>
            <person name="Assie A."/>
            <person name="Zimmermann J."/>
            <person name="Zhang F."/>
            <person name="Tietje A.M."/>
            <person name="Marsh S.A."/>
            <person name="Felix M.A."/>
            <person name="Shapira M."/>
            <person name="Kaleta C."/>
            <person name="Schulenburg H."/>
            <person name="Samuel B."/>
        </authorList>
    </citation>
    <scope>NUCLEOTIDE SEQUENCE [LARGE SCALE GENOMIC DNA]</scope>
    <source>
        <strain evidence="1 2">BIGb0170</strain>
    </source>
</reference>
<name>A0A7G5DX86_9SPHI</name>
<evidence type="ECO:0000313" key="1">
    <source>
        <dbReference type="EMBL" id="QMV66361.1"/>
    </source>
</evidence>